<proteinExistence type="predicted"/>
<dbReference type="Proteomes" id="UP000536262">
    <property type="component" value="Unassembled WGS sequence"/>
</dbReference>
<evidence type="ECO:0000259" key="2">
    <source>
        <dbReference type="Pfam" id="PF01266"/>
    </source>
</evidence>
<dbReference type="PANTHER" id="PTHR13847">
    <property type="entry name" value="SARCOSINE DEHYDROGENASE-RELATED"/>
    <property type="match status" value="1"/>
</dbReference>
<evidence type="ECO:0000313" key="3">
    <source>
        <dbReference type="EMBL" id="MBB6352368.1"/>
    </source>
</evidence>
<gene>
    <name evidence="3" type="ORF">GGR00_000120</name>
</gene>
<dbReference type="PANTHER" id="PTHR13847:SF287">
    <property type="entry name" value="FAD-DEPENDENT OXIDOREDUCTASE DOMAIN-CONTAINING PROTEIN 1"/>
    <property type="match status" value="1"/>
</dbReference>
<dbReference type="InterPro" id="IPR036188">
    <property type="entry name" value="FAD/NAD-bd_sf"/>
</dbReference>
<dbReference type="RefSeq" id="WP_210314931.1">
    <property type="nucleotide sequence ID" value="NZ_BAABEG010000001.1"/>
</dbReference>
<keyword evidence="4" id="KW-1185">Reference proteome</keyword>
<evidence type="ECO:0000313" key="4">
    <source>
        <dbReference type="Proteomes" id="UP000536262"/>
    </source>
</evidence>
<comment type="caution">
    <text evidence="3">The sequence shown here is derived from an EMBL/GenBank/DDBJ whole genome shotgun (WGS) entry which is preliminary data.</text>
</comment>
<keyword evidence="1" id="KW-0560">Oxidoreductase</keyword>
<dbReference type="Gene3D" id="3.30.9.10">
    <property type="entry name" value="D-Amino Acid Oxidase, subunit A, domain 2"/>
    <property type="match status" value="1"/>
</dbReference>
<protein>
    <submittedName>
        <fullName evidence="3">Glycine/D-amino acid oxidase-like deaminating enzyme</fullName>
    </submittedName>
</protein>
<sequence length="425" mass="45569">MASTTGSAEVGHAGKRIAVIGAGIIGCSTAFHLLKAGARQVTIIEAREPAAATTGAGAGFVSHWSAGMFPLGEEGLQLQQYGLDFYRAIHEVGVEIGYRPNGTLMMALTEAGRERFVRPVLDSPHAPAEMQDLTARQIGEKTRGLIDATQVHSGAFNPHGIQLDTRLATGVMVDEIVKMGGVFRNGTAVTGIYDAGSHVKIQTDKGEFEVDGVVVAAGAWNNEVLRDLGWRLPLLRVMATRIVTDGRGLPSTLPTVQCRELRLWLRESFGAVMWGTGRHYQPYYQTGDDWIEPGQPRNADLMQAMDDVELAQLQKIFPPLRGSKVSSWAQGVPCYTPDSGLIVGHVPGTTNVVAVGGDNETGVSHGPGLGRLSAELILGQKPFVDTTRFRLDRFARDSYATEAEIAAALPAWSGHQPAGPVSLRQ</sequence>
<name>A0A7X0F1S1_9HYPH</name>
<dbReference type="InterPro" id="IPR006076">
    <property type="entry name" value="FAD-dep_OxRdtase"/>
</dbReference>
<dbReference type="GO" id="GO:0016491">
    <property type="term" value="F:oxidoreductase activity"/>
    <property type="evidence" value="ECO:0007669"/>
    <property type="project" value="UniProtKB-KW"/>
</dbReference>
<dbReference type="AlphaFoldDB" id="A0A7X0F1S1"/>
<reference evidence="3 4" key="1">
    <citation type="submission" date="2020-08" db="EMBL/GenBank/DDBJ databases">
        <title>Genomic Encyclopedia of Type Strains, Phase IV (KMG-IV): sequencing the most valuable type-strain genomes for metagenomic binning, comparative biology and taxonomic classification.</title>
        <authorList>
            <person name="Goeker M."/>
        </authorList>
    </citation>
    <scope>NUCLEOTIDE SEQUENCE [LARGE SCALE GENOMIC DNA]</scope>
    <source>
        <strain evidence="3 4">DSM 7051</strain>
    </source>
</reference>
<evidence type="ECO:0000256" key="1">
    <source>
        <dbReference type="ARBA" id="ARBA00023002"/>
    </source>
</evidence>
<dbReference type="EMBL" id="JACHOU010000001">
    <property type="protein sequence ID" value="MBB6352368.1"/>
    <property type="molecule type" value="Genomic_DNA"/>
</dbReference>
<feature type="domain" description="FAD dependent oxidoreductase" evidence="2">
    <location>
        <begin position="16"/>
        <end position="376"/>
    </location>
</feature>
<dbReference type="GO" id="GO:0005737">
    <property type="term" value="C:cytoplasm"/>
    <property type="evidence" value="ECO:0007669"/>
    <property type="project" value="TreeGrafter"/>
</dbReference>
<accession>A0A7X0F1S1</accession>
<organism evidence="3 4">
    <name type="scientific">Aminobacter aganoensis</name>
    <dbReference type="NCBI Taxonomy" id="83264"/>
    <lineage>
        <taxon>Bacteria</taxon>
        <taxon>Pseudomonadati</taxon>
        <taxon>Pseudomonadota</taxon>
        <taxon>Alphaproteobacteria</taxon>
        <taxon>Hyphomicrobiales</taxon>
        <taxon>Phyllobacteriaceae</taxon>
        <taxon>Aminobacter</taxon>
    </lineage>
</organism>
<dbReference type="SUPFAM" id="SSF51905">
    <property type="entry name" value="FAD/NAD(P)-binding domain"/>
    <property type="match status" value="1"/>
</dbReference>
<dbReference type="Pfam" id="PF01266">
    <property type="entry name" value="DAO"/>
    <property type="match status" value="1"/>
</dbReference>
<dbReference type="Gene3D" id="3.50.50.60">
    <property type="entry name" value="FAD/NAD(P)-binding domain"/>
    <property type="match status" value="1"/>
</dbReference>